<evidence type="ECO:0000313" key="8">
    <source>
        <dbReference type="Proteomes" id="UP001165205"/>
    </source>
</evidence>
<sequence length="405" mass="45423">MASGTISAMNTGENVTIAGLCVQLVFFSVFIIVATIFHYRIRKNPTSRSAGTSIFPRHWREATWETVMLGLYGASVLILIRSIFRLIEYAQGNDGYLISHEVFMYVFDATLMFITMVGMSLFHPSKVLSPLAKAEASLDRSYTMTTELRDEPTKPRKMESISDPPPPYSESPISNTPEQETLPPTTLILSNKSIHTETAPSTPLYQVSQDISSLPQKFTSVKFERLETSTPLKPESKSTEPEKKHIFYLAHPAHAQYRKDVPAYYITSVSPGSLGNIRFEVSKSRFQKIDFRALLSPRKTMEDKPLFCEDVETTLFSAKMKWTGGGYRWTDARGMEVAFEGGKGEGSKLVVTASMDQDMRDALIALWVLRIWYDTADSSKAKADGEFTLARCCYIAPTVDPTCFI</sequence>
<dbReference type="Pfam" id="PF04479">
    <property type="entry name" value="RTA1"/>
    <property type="match status" value="1"/>
</dbReference>
<keyword evidence="4 6" id="KW-0472">Membrane</keyword>
<evidence type="ECO:0000256" key="2">
    <source>
        <dbReference type="ARBA" id="ARBA00022692"/>
    </source>
</evidence>
<evidence type="ECO:0000256" key="3">
    <source>
        <dbReference type="ARBA" id="ARBA00022989"/>
    </source>
</evidence>
<feature type="compositionally biased region" description="Basic and acidic residues" evidence="5">
    <location>
        <begin position="147"/>
        <end position="160"/>
    </location>
</feature>
<protein>
    <submittedName>
        <fullName evidence="7">Unnamed protein product</fullName>
    </submittedName>
</protein>
<evidence type="ECO:0000313" key="7">
    <source>
        <dbReference type="EMBL" id="GMG30263.1"/>
    </source>
</evidence>
<comment type="caution">
    <text evidence="7">The sequence shown here is derived from an EMBL/GenBank/DDBJ whole genome shotgun (WGS) entry which is preliminary data.</text>
</comment>
<dbReference type="PANTHER" id="PTHR31465">
    <property type="entry name" value="PROTEIN RTA1-RELATED"/>
    <property type="match status" value="1"/>
</dbReference>
<organism evidence="7 8">
    <name type="scientific">Aspergillus oryzae</name>
    <name type="common">Yellow koji mold</name>
    <dbReference type="NCBI Taxonomy" id="5062"/>
    <lineage>
        <taxon>Eukaryota</taxon>
        <taxon>Fungi</taxon>
        <taxon>Dikarya</taxon>
        <taxon>Ascomycota</taxon>
        <taxon>Pezizomycotina</taxon>
        <taxon>Eurotiomycetes</taxon>
        <taxon>Eurotiomycetidae</taxon>
        <taxon>Eurotiales</taxon>
        <taxon>Aspergillaceae</taxon>
        <taxon>Aspergillus</taxon>
        <taxon>Aspergillus subgen. Circumdati</taxon>
    </lineage>
</organism>
<accession>A0AAN4YHX2</accession>
<dbReference type="InterPro" id="IPR007568">
    <property type="entry name" value="RTA1"/>
</dbReference>
<dbReference type="EMBL" id="BSYA01000068">
    <property type="protein sequence ID" value="GMG30263.1"/>
    <property type="molecule type" value="Genomic_DNA"/>
</dbReference>
<dbReference type="PANTHER" id="PTHR31465:SF1">
    <property type="entry name" value="PROTEIN RTA1-RELATED"/>
    <property type="match status" value="1"/>
</dbReference>
<evidence type="ECO:0000256" key="4">
    <source>
        <dbReference type="ARBA" id="ARBA00023136"/>
    </source>
</evidence>
<dbReference type="AlphaFoldDB" id="A0AAN4YHX2"/>
<comment type="subcellular location">
    <subcellularLocation>
        <location evidence="1">Membrane</location>
        <topology evidence="1">Multi-pass membrane protein</topology>
    </subcellularLocation>
</comment>
<feature type="transmembrane region" description="Helical" evidence="6">
    <location>
        <begin position="103"/>
        <end position="122"/>
    </location>
</feature>
<reference evidence="7" key="1">
    <citation type="submission" date="2023-04" db="EMBL/GenBank/DDBJ databases">
        <title>Aspergillus oryzae NBRC 4228.</title>
        <authorList>
            <person name="Ichikawa N."/>
            <person name="Sato H."/>
            <person name="Tonouchi N."/>
        </authorList>
    </citation>
    <scope>NUCLEOTIDE SEQUENCE</scope>
    <source>
        <strain evidence="7">NBRC 4228</strain>
    </source>
</reference>
<evidence type="ECO:0000256" key="5">
    <source>
        <dbReference type="SAM" id="MobiDB-lite"/>
    </source>
</evidence>
<keyword evidence="2 6" id="KW-0812">Transmembrane</keyword>
<feature type="transmembrane region" description="Helical" evidence="6">
    <location>
        <begin position="17"/>
        <end position="41"/>
    </location>
</feature>
<evidence type="ECO:0000256" key="1">
    <source>
        <dbReference type="ARBA" id="ARBA00004141"/>
    </source>
</evidence>
<gene>
    <name evidence="7" type="ORF">Aory04_000636400</name>
</gene>
<feature type="region of interest" description="Disordered" evidence="5">
    <location>
        <begin position="142"/>
        <end position="183"/>
    </location>
</feature>
<evidence type="ECO:0000256" key="6">
    <source>
        <dbReference type="SAM" id="Phobius"/>
    </source>
</evidence>
<dbReference type="Proteomes" id="UP001165205">
    <property type="component" value="Unassembled WGS sequence"/>
</dbReference>
<feature type="transmembrane region" description="Helical" evidence="6">
    <location>
        <begin position="62"/>
        <end position="83"/>
    </location>
</feature>
<dbReference type="GO" id="GO:0016020">
    <property type="term" value="C:membrane"/>
    <property type="evidence" value="ECO:0007669"/>
    <property type="project" value="UniProtKB-SubCell"/>
</dbReference>
<keyword evidence="3 6" id="KW-1133">Transmembrane helix</keyword>
<name>A0AAN4YHX2_ASPOZ</name>
<proteinExistence type="predicted"/>